<reference evidence="6 7" key="1">
    <citation type="submission" date="2016-08" db="EMBL/GenBank/DDBJ databases">
        <authorList>
            <person name="Seilhamer J.J."/>
        </authorList>
    </citation>
    <scope>NUCLEOTIDE SEQUENCE [LARGE SCALE GENOMIC DNA]</scope>
    <source>
        <strain evidence="6 7">DX4</strain>
    </source>
</reference>
<dbReference type="InterPro" id="IPR020821">
    <property type="entry name" value="ENPP1-3/EXOG-like_nuc-like"/>
</dbReference>
<dbReference type="CDD" id="cd00091">
    <property type="entry name" value="NUC"/>
    <property type="match status" value="1"/>
</dbReference>
<evidence type="ECO:0000256" key="2">
    <source>
        <dbReference type="PIRSR" id="PIRSR640255-2"/>
    </source>
</evidence>
<dbReference type="GO" id="GO:0003676">
    <property type="term" value="F:nucleic acid binding"/>
    <property type="evidence" value="ECO:0007669"/>
    <property type="project" value="InterPro"/>
</dbReference>
<dbReference type="KEGG" id="psty:BFS30_08930"/>
<feature type="region of interest" description="Disordered" evidence="3">
    <location>
        <begin position="191"/>
        <end position="210"/>
    </location>
</feature>
<keyword evidence="6" id="KW-0255">Endonuclease</keyword>
<dbReference type="EMBL" id="CP017141">
    <property type="protein sequence ID" value="AOM77274.1"/>
    <property type="molecule type" value="Genomic_DNA"/>
</dbReference>
<dbReference type="SMART" id="SM00477">
    <property type="entry name" value="NUC"/>
    <property type="match status" value="1"/>
</dbReference>
<dbReference type="InterPro" id="IPR040255">
    <property type="entry name" value="Non-specific_endonuclease"/>
</dbReference>
<protein>
    <submittedName>
        <fullName evidence="6">Endonuclease</fullName>
    </submittedName>
</protein>
<dbReference type="Pfam" id="PF01223">
    <property type="entry name" value="Endonuclease_NS"/>
    <property type="match status" value="1"/>
</dbReference>
<dbReference type="PANTHER" id="PTHR13966:SF5">
    <property type="entry name" value="ENDONUCLEASE G, MITOCHONDRIAL"/>
    <property type="match status" value="1"/>
</dbReference>
<evidence type="ECO:0000256" key="1">
    <source>
        <dbReference type="PIRSR" id="PIRSR640255-1"/>
    </source>
</evidence>
<dbReference type="Gene3D" id="2.60.120.260">
    <property type="entry name" value="Galactose-binding domain-like"/>
    <property type="match status" value="1"/>
</dbReference>
<dbReference type="AlphaFoldDB" id="A0A1D7QF57"/>
<dbReference type="PROSITE" id="PS51257">
    <property type="entry name" value="PROKAR_LIPOPROTEIN"/>
    <property type="match status" value="1"/>
</dbReference>
<dbReference type="SMART" id="SM00892">
    <property type="entry name" value="Endonuclease_NS"/>
    <property type="match status" value="1"/>
</dbReference>
<accession>A0A1D7QF57</accession>
<gene>
    <name evidence="6" type="ORF">BFS30_08930</name>
</gene>
<dbReference type="InterPro" id="IPR001604">
    <property type="entry name" value="Endo_G_ENPP1-like_dom"/>
</dbReference>
<dbReference type="Gene3D" id="3.40.570.10">
    <property type="entry name" value="Extracellular Endonuclease, subunit A"/>
    <property type="match status" value="1"/>
</dbReference>
<dbReference type="InterPro" id="IPR044925">
    <property type="entry name" value="His-Me_finger_sf"/>
</dbReference>
<dbReference type="PANTHER" id="PTHR13966">
    <property type="entry name" value="ENDONUCLEASE RELATED"/>
    <property type="match status" value="1"/>
</dbReference>
<evidence type="ECO:0000313" key="7">
    <source>
        <dbReference type="Proteomes" id="UP000094313"/>
    </source>
</evidence>
<evidence type="ECO:0000259" key="5">
    <source>
        <dbReference type="SMART" id="SM00892"/>
    </source>
</evidence>
<evidence type="ECO:0000313" key="6">
    <source>
        <dbReference type="EMBL" id="AOM77274.1"/>
    </source>
</evidence>
<dbReference type="SUPFAM" id="SSF54060">
    <property type="entry name" value="His-Me finger endonucleases"/>
    <property type="match status" value="1"/>
</dbReference>
<keyword evidence="6" id="KW-0378">Hydrolase</keyword>
<name>A0A1D7QF57_9SPHI</name>
<keyword evidence="7" id="KW-1185">Reference proteome</keyword>
<feature type="domain" description="ENPP1-3/EXOG-like endonuclease/phosphodiesterase" evidence="4">
    <location>
        <begin position="236"/>
        <end position="446"/>
    </location>
</feature>
<evidence type="ECO:0000256" key="3">
    <source>
        <dbReference type="SAM" id="MobiDB-lite"/>
    </source>
</evidence>
<organism evidence="6 7">
    <name type="scientific">Pedobacter steynii</name>
    <dbReference type="NCBI Taxonomy" id="430522"/>
    <lineage>
        <taxon>Bacteria</taxon>
        <taxon>Pseudomonadati</taxon>
        <taxon>Bacteroidota</taxon>
        <taxon>Sphingobacteriia</taxon>
        <taxon>Sphingobacteriales</taxon>
        <taxon>Sphingobacteriaceae</taxon>
        <taxon>Pedobacter</taxon>
    </lineage>
</organism>
<evidence type="ECO:0000259" key="4">
    <source>
        <dbReference type="SMART" id="SM00477"/>
    </source>
</evidence>
<dbReference type="InterPro" id="IPR044929">
    <property type="entry name" value="DNA/RNA_non-sp_Endonuclease_sf"/>
</dbReference>
<dbReference type="Proteomes" id="UP000094313">
    <property type="component" value="Chromosome"/>
</dbReference>
<keyword evidence="2" id="KW-0479">Metal-binding</keyword>
<dbReference type="GO" id="GO:0016787">
    <property type="term" value="F:hydrolase activity"/>
    <property type="evidence" value="ECO:0007669"/>
    <property type="project" value="InterPro"/>
</dbReference>
<sequence>MKNFMKHFYVLGILCLVLASCKKESQSGPEFINQNNSGTNIVRTESTQLLTEGFETGSKGAYASASVTLGSGSWTLDDALIGNTTADVKSGSQSVRVRNTGSISMNFNISAGDSTTVKIDHAKYGSDGSSTWGLWISTNGGTTYTQVGSTITSSSTSLQTATFQVANTGNIRLSVRKTSGGSNRINFDNISLTTGSGTTPPNPGGGTPGDDDHLLLGNPNGAVTAITSPNNYLMDQTYYKISYNRDRGTPNWVSWHIQSSDIGSTSRTNDFRADSALPSGWYQVQSSSYSGSGFDRGHNCPSGDRTSSTAANSSTFLMTNMIPQAPNNNQQTWEGLESYTRSLVSAGNEVYVIAGSYGTGGTGSNGGVTNTINNGNITVPSNVWKIIVVLPNGSNDISRISSTTRVIAINTPNTNSINSDWKTYRTSVNSIETATGYSFFANIPATIRTALKQNVDNL</sequence>
<dbReference type="GO" id="GO:0046872">
    <property type="term" value="F:metal ion binding"/>
    <property type="evidence" value="ECO:0007669"/>
    <property type="project" value="UniProtKB-KW"/>
</dbReference>
<feature type="active site" description="Proton acceptor" evidence="1">
    <location>
        <position position="298"/>
    </location>
</feature>
<proteinExistence type="predicted"/>
<feature type="binding site" evidence="2">
    <location>
        <position position="329"/>
    </location>
    <ligand>
        <name>Mg(2+)</name>
        <dbReference type="ChEBI" id="CHEBI:18420"/>
        <note>catalytic</note>
    </ligand>
</feature>
<dbReference type="GO" id="GO:0004519">
    <property type="term" value="F:endonuclease activity"/>
    <property type="evidence" value="ECO:0007669"/>
    <property type="project" value="UniProtKB-KW"/>
</dbReference>
<keyword evidence="6" id="KW-0540">Nuclease</keyword>
<feature type="domain" description="DNA/RNA non-specific endonuclease/pyrophosphatase/phosphodiesterase" evidence="5">
    <location>
        <begin position="235"/>
        <end position="446"/>
    </location>
</feature>